<feature type="compositionally biased region" description="Polar residues" evidence="5">
    <location>
        <begin position="419"/>
        <end position="435"/>
    </location>
</feature>
<dbReference type="PANTHER" id="PTHR10792">
    <property type="entry name" value="60S RIBOSOMAL PROTEIN L24"/>
    <property type="match status" value="1"/>
</dbReference>
<dbReference type="InterPro" id="IPR000988">
    <property type="entry name" value="Ribosomal_eL24-rel_N"/>
</dbReference>
<evidence type="ECO:0000259" key="6">
    <source>
        <dbReference type="SMART" id="SM00746"/>
    </source>
</evidence>
<keyword evidence="4" id="KW-0175">Coiled coil</keyword>
<dbReference type="Proteomes" id="UP000192596">
    <property type="component" value="Unassembled WGS sequence"/>
</dbReference>
<dbReference type="FunFam" id="2.30.170.20:FF:000001">
    <property type="entry name" value="probable ribosome biogenesis protein RLP24"/>
    <property type="match status" value="1"/>
</dbReference>
<dbReference type="EMBL" id="NAJO01000025">
    <property type="protein sequence ID" value="OQO03306.1"/>
    <property type="molecule type" value="Genomic_DNA"/>
</dbReference>
<feature type="compositionally biased region" description="Polar residues" evidence="5">
    <location>
        <begin position="813"/>
        <end position="832"/>
    </location>
</feature>
<reference evidence="8" key="1">
    <citation type="submission" date="2017-03" db="EMBL/GenBank/DDBJ databases">
        <title>Genomes of endolithic fungi from Antarctica.</title>
        <authorList>
            <person name="Coleine C."/>
            <person name="Masonjones S."/>
            <person name="Stajich J.E."/>
        </authorList>
    </citation>
    <scope>NUCLEOTIDE SEQUENCE [LARGE SCALE GENOMIC DNA]</scope>
    <source>
        <strain evidence="8">CCFEE 5527</strain>
    </source>
</reference>
<dbReference type="PANTHER" id="PTHR10792:SF8">
    <property type="entry name" value="RIBOSOME BIOGENESIS PROTEIN RLP24-RELATED"/>
    <property type="match status" value="1"/>
</dbReference>
<dbReference type="InterPro" id="IPR038630">
    <property type="entry name" value="L24e/L24_sf"/>
</dbReference>
<comment type="caution">
    <text evidence="7">The sequence shown here is derived from an EMBL/GenBank/DDBJ whole genome shotgun (WGS) entry which is preliminary data.</text>
</comment>
<evidence type="ECO:0000256" key="5">
    <source>
        <dbReference type="SAM" id="MobiDB-lite"/>
    </source>
</evidence>
<feature type="region of interest" description="Disordered" evidence="5">
    <location>
        <begin position="798"/>
        <end position="833"/>
    </location>
</feature>
<feature type="region of interest" description="Disordered" evidence="5">
    <location>
        <begin position="416"/>
        <end position="519"/>
    </location>
</feature>
<feature type="coiled-coil region" evidence="4">
    <location>
        <begin position="148"/>
        <end position="182"/>
    </location>
</feature>
<evidence type="ECO:0000256" key="3">
    <source>
        <dbReference type="ARBA" id="ARBA00022517"/>
    </source>
</evidence>
<dbReference type="InterPro" id="IPR011017">
    <property type="entry name" value="TRASH_dom"/>
</dbReference>
<name>A0A1V8SVX9_9PEZI</name>
<feature type="region of interest" description="Disordered" evidence="5">
    <location>
        <begin position="875"/>
        <end position="895"/>
    </location>
</feature>
<organism evidence="7 8">
    <name type="scientific">Cryoendolithus antarcticus</name>
    <dbReference type="NCBI Taxonomy" id="1507870"/>
    <lineage>
        <taxon>Eukaryota</taxon>
        <taxon>Fungi</taxon>
        <taxon>Dikarya</taxon>
        <taxon>Ascomycota</taxon>
        <taxon>Pezizomycotina</taxon>
        <taxon>Dothideomycetes</taxon>
        <taxon>Dothideomycetidae</taxon>
        <taxon>Cladosporiales</taxon>
        <taxon>Cladosporiaceae</taxon>
        <taxon>Cryoendolithus</taxon>
    </lineage>
</organism>
<proteinExistence type="inferred from homology"/>
<dbReference type="SUPFAM" id="SSF57716">
    <property type="entry name" value="Glucocorticoid receptor-like (DNA-binding domain)"/>
    <property type="match status" value="1"/>
</dbReference>
<evidence type="ECO:0000256" key="2">
    <source>
        <dbReference type="ARBA" id="ARBA00018397"/>
    </source>
</evidence>
<feature type="compositionally biased region" description="Basic and acidic residues" evidence="5">
    <location>
        <begin position="972"/>
        <end position="984"/>
    </location>
</feature>
<dbReference type="CDD" id="cd00472">
    <property type="entry name" value="Ribosomal_L24e_L24"/>
    <property type="match status" value="1"/>
</dbReference>
<dbReference type="Gene3D" id="2.30.170.20">
    <property type="entry name" value="Ribosomal protein L24e"/>
    <property type="match status" value="1"/>
</dbReference>
<feature type="compositionally biased region" description="Basic and acidic residues" evidence="5">
    <location>
        <begin position="994"/>
        <end position="1003"/>
    </location>
</feature>
<feature type="compositionally biased region" description="Polar residues" evidence="5">
    <location>
        <begin position="506"/>
        <end position="519"/>
    </location>
</feature>
<comment type="similarity">
    <text evidence="1">Belongs to the eukaryotic ribosomal protein eL24 family.</text>
</comment>
<keyword evidence="3" id="KW-0690">Ribosome biogenesis</keyword>
<sequence length="1024" mass="112560">MRIETCHFCSQPCYPSKGITFVRNDAKLFRFCRSKCHKNFKMKRNPRKLAWTKAFRRAHGKEMTVDSTLQFAQRRNIPIRYNRDLVARTLEAMSRVSEIRAKREKQFYVNRMKGNRERGLEADRKLVAENQHLLPPEYRERVEEVLKVDELEAEGMEVEVDAEEVELTVEEQQRLRAQQKVEAKKFATKQRQKLPIKRVSLSHDAPVIRTPRTVPARLASLHESDEMPGSFPDSPSETNSPSVPAKRLKVADDSGRQTPKFASPIQPTAEEMHPQLHHETTVKPREEARWLGFSKMAPATEPVRRENKLAAPDMTPSRTSVNPNAFKSPDYQFTFRREQSLELSPEAKKLMVEKRAEALKIKEQMKATGEGATLFDATGRKLATPSSKKGRYSDIHAAQFQKMDSIAAHASVYRKDPTRTTATTPESKSTAQVTVKSLKRSQSRAELDKTDATPPRKLLQSQSMSHLHHTTSQLPRFRSMKDLGPSATSDQSPAKRIKRADDLPRPTSSSSDKAGLTTPQVIRHVMQPHYPRLPHLTTPTQSSLARTNSVKSVKTSSKIPALGLARSPSKPDTRSVMVKEAKESGPLLSRSPTKGGIFGKAPAAEVDEKGATMSPLLARSPTKFGLHKSAVDHMDGSPSPTKVKQAPLLSRAPVRAKDHHATAGEEVLAGPASKSEHVPLLCRSPLKASIREDAIVEDTVDKPSNIPLLARSPSKMSLNQNPFGTAPTATPSKIGTSLMGRFNRLRATPIKSILRSPQRLYSNDPAKVAAGTHVATPPRAVLDKKTARVAPATAPVRKHVDFSSSTKAREASKSASPIDSASPTVPATTAPISSYPMLPTLTSPFADVSPQRRRQTVAPGDFTFRAGSGIVFGPSPTASPAASSRPATIRHVSAEPSLPPVMSAVASMKKRKFDFENQASVSSVQRSPTVTLGSKKRKHDFENEELTAASDKENAGDVAEEGDVERPKKRIRSAEVAHGGEKKGRLPTLGVKPKAGEKKDVKTKGSTVISRARLNALAMPKKRG</sequence>
<accession>A0A1V8SVX9</accession>
<dbReference type="GO" id="GO:1902626">
    <property type="term" value="P:assembly of large subunit precursor of preribosome"/>
    <property type="evidence" value="ECO:0007669"/>
    <property type="project" value="UniProtKB-ARBA"/>
</dbReference>
<dbReference type="GO" id="GO:0005730">
    <property type="term" value="C:nucleolus"/>
    <property type="evidence" value="ECO:0007669"/>
    <property type="project" value="TreeGrafter"/>
</dbReference>
<feature type="region of interest" description="Disordered" evidence="5">
    <location>
        <begin position="531"/>
        <end position="576"/>
    </location>
</feature>
<feature type="compositionally biased region" description="Polar residues" evidence="5">
    <location>
        <begin position="459"/>
        <end position="474"/>
    </location>
</feature>
<dbReference type="OrthoDB" id="5204833at2759"/>
<gene>
    <name evidence="7" type="ORF">B0A48_11562</name>
</gene>
<feature type="compositionally biased region" description="Polar residues" evidence="5">
    <location>
        <begin position="714"/>
        <end position="735"/>
    </location>
</feature>
<feature type="compositionally biased region" description="Low complexity" evidence="5">
    <location>
        <begin position="549"/>
        <end position="558"/>
    </location>
</feature>
<dbReference type="Pfam" id="PF01246">
    <property type="entry name" value="Ribosomal_L24e"/>
    <property type="match status" value="1"/>
</dbReference>
<protein>
    <recommendedName>
        <fullName evidence="2">Ribosome biogenesis protein RLP24</fullName>
    </recommendedName>
</protein>
<feature type="region of interest" description="Disordered" evidence="5">
    <location>
        <begin position="224"/>
        <end position="282"/>
    </location>
</feature>
<feature type="compositionally biased region" description="Polar residues" evidence="5">
    <location>
        <begin position="537"/>
        <end position="548"/>
    </location>
</feature>
<feature type="compositionally biased region" description="Polar residues" evidence="5">
    <location>
        <begin position="233"/>
        <end position="242"/>
    </location>
</feature>
<dbReference type="InterPro" id="IPR056366">
    <property type="entry name" value="Ribosomal_eL24"/>
</dbReference>
<feature type="region of interest" description="Disordered" evidence="5">
    <location>
        <begin position="924"/>
        <end position="1006"/>
    </location>
</feature>
<keyword evidence="8" id="KW-1185">Reference proteome</keyword>
<feature type="domain" description="TRASH" evidence="6">
    <location>
        <begin position="6"/>
        <end position="44"/>
    </location>
</feature>
<evidence type="ECO:0000313" key="8">
    <source>
        <dbReference type="Proteomes" id="UP000192596"/>
    </source>
</evidence>
<dbReference type="AlphaFoldDB" id="A0A1V8SVX9"/>
<dbReference type="InParanoid" id="A0A1V8SVX9"/>
<feature type="compositionally biased region" description="Basic and acidic residues" evidence="5">
    <location>
        <begin position="270"/>
        <end position="282"/>
    </location>
</feature>
<evidence type="ECO:0000313" key="7">
    <source>
        <dbReference type="EMBL" id="OQO03306.1"/>
    </source>
</evidence>
<feature type="region of interest" description="Disordered" evidence="5">
    <location>
        <begin position="711"/>
        <end position="735"/>
    </location>
</feature>
<evidence type="ECO:0000256" key="1">
    <source>
        <dbReference type="ARBA" id="ARBA00005647"/>
    </source>
</evidence>
<feature type="compositionally biased region" description="Low complexity" evidence="5">
    <location>
        <begin position="875"/>
        <end position="887"/>
    </location>
</feature>
<dbReference type="GO" id="GO:0003735">
    <property type="term" value="F:structural constituent of ribosome"/>
    <property type="evidence" value="ECO:0007669"/>
    <property type="project" value="InterPro"/>
</dbReference>
<evidence type="ECO:0000256" key="4">
    <source>
        <dbReference type="SAM" id="Coils"/>
    </source>
</evidence>
<dbReference type="SMART" id="SM00746">
    <property type="entry name" value="TRASH"/>
    <property type="match status" value="1"/>
</dbReference>
<dbReference type="STRING" id="1507870.A0A1V8SVX9"/>